<reference evidence="5" key="1">
    <citation type="submission" date="2013-09" db="EMBL/GenBank/DDBJ databases">
        <title>Corchorus olitorius genome sequencing.</title>
        <authorList>
            <person name="Alam M."/>
            <person name="Haque M.S."/>
            <person name="Islam M.S."/>
            <person name="Emdad E.M."/>
            <person name="Islam M.M."/>
            <person name="Ahmed B."/>
            <person name="Halim A."/>
            <person name="Hossen Q.M.M."/>
            <person name="Hossain M.Z."/>
            <person name="Ahmed R."/>
            <person name="Khan M.M."/>
            <person name="Islam R."/>
            <person name="Rashid M.M."/>
            <person name="Khan S.A."/>
            <person name="Rahman M.S."/>
            <person name="Alam M."/>
            <person name="Yahiya A.S."/>
            <person name="Khan M.S."/>
            <person name="Azam M.S."/>
            <person name="Haque T."/>
            <person name="Lashkar M.Z.H."/>
            <person name="Akhand A.I."/>
            <person name="Morshed G."/>
            <person name="Roy S."/>
            <person name="Uddin K.S."/>
            <person name="Rabeya T."/>
            <person name="Hossain A.S."/>
            <person name="Chowdhury A."/>
            <person name="Snigdha A.R."/>
            <person name="Mortoza M.S."/>
            <person name="Matin S.A."/>
            <person name="Hoque S.M.E."/>
            <person name="Islam M.K."/>
            <person name="Roy D.K."/>
            <person name="Haider R."/>
            <person name="Moosa M.M."/>
            <person name="Elias S.M."/>
            <person name="Hasan A.M."/>
            <person name="Jahan S."/>
            <person name="Shafiuddin M."/>
            <person name="Mahmood N."/>
            <person name="Shommy N.S."/>
        </authorList>
    </citation>
    <scope>NUCLEOTIDE SEQUENCE [LARGE SCALE GENOMIC DNA]</scope>
    <source>
        <strain evidence="5">cv. O-4</strain>
    </source>
</reference>
<comment type="similarity">
    <text evidence="1 2">Belongs to the glycosyl hydrolase 1 family.</text>
</comment>
<feature type="signal peptide" evidence="3">
    <location>
        <begin position="1"/>
        <end position="23"/>
    </location>
</feature>
<dbReference type="Gene3D" id="3.20.20.80">
    <property type="entry name" value="Glycosidases"/>
    <property type="match status" value="1"/>
</dbReference>
<comment type="caution">
    <text evidence="4">The sequence shown here is derived from an EMBL/GenBank/DDBJ whole genome shotgun (WGS) entry which is preliminary data.</text>
</comment>
<evidence type="ECO:0000256" key="1">
    <source>
        <dbReference type="ARBA" id="ARBA00010838"/>
    </source>
</evidence>
<keyword evidence="5" id="KW-1185">Reference proteome</keyword>
<evidence type="ECO:0000313" key="5">
    <source>
        <dbReference type="Proteomes" id="UP000187203"/>
    </source>
</evidence>
<dbReference type="GO" id="GO:0008422">
    <property type="term" value="F:beta-glucosidase activity"/>
    <property type="evidence" value="ECO:0007669"/>
    <property type="project" value="TreeGrafter"/>
</dbReference>
<accession>A0A1R3KSU1</accession>
<dbReference type="SUPFAM" id="SSF51445">
    <property type="entry name" value="(Trans)glycosidases"/>
    <property type="match status" value="1"/>
</dbReference>
<feature type="chain" id="PRO_5013385884" evidence="3">
    <location>
        <begin position="24"/>
        <end position="113"/>
    </location>
</feature>
<dbReference type="PANTHER" id="PTHR10353:SF297">
    <property type="entry name" value="VICIANIN HYDROLASE-LIKE"/>
    <property type="match status" value="1"/>
</dbReference>
<organism evidence="4 5">
    <name type="scientific">Corchorus olitorius</name>
    <dbReference type="NCBI Taxonomy" id="93759"/>
    <lineage>
        <taxon>Eukaryota</taxon>
        <taxon>Viridiplantae</taxon>
        <taxon>Streptophyta</taxon>
        <taxon>Embryophyta</taxon>
        <taxon>Tracheophyta</taxon>
        <taxon>Spermatophyta</taxon>
        <taxon>Magnoliopsida</taxon>
        <taxon>eudicotyledons</taxon>
        <taxon>Gunneridae</taxon>
        <taxon>Pentapetalae</taxon>
        <taxon>rosids</taxon>
        <taxon>malvids</taxon>
        <taxon>Malvales</taxon>
        <taxon>Malvaceae</taxon>
        <taxon>Grewioideae</taxon>
        <taxon>Apeibeae</taxon>
        <taxon>Corchorus</taxon>
    </lineage>
</organism>
<evidence type="ECO:0000256" key="2">
    <source>
        <dbReference type="RuleBase" id="RU003690"/>
    </source>
</evidence>
<proteinExistence type="inferred from homology"/>
<evidence type="ECO:0000256" key="3">
    <source>
        <dbReference type="SAM" id="SignalP"/>
    </source>
</evidence>
<gene>
    <name evidence="4" type="ORF">COLO4_04806</name>
</gene>
<protein>
    <submittedName>
        <fullName evidence="4">Glycoside hydrolase, family 1</fullName>
    </submittedName>
</protein>
<evidence type="ECO:0000313" key="4">
    <source>
        <dbReference type="EMBL" id="OMP10119.1"/>
    </source>
</evidence>
<name>A0A1R3KSU1_9ROSI</name>
<keyword evidence="4" id="KW-0378">Hydrolase</keyword>
<sequence>MAKQSVFFFCLLVVALPLPAALGANNFTRSLFPEDRILDGSNGSVAVDFYHKYKEDIKLIKKIGLDSFRFSISWSRVLPKGRVSEGVNELGVKFYNDLIDELIANSNQNPNLQ</sequence>
<dbReference type="InterPro" id="IPR017853">
    <property type="entry name" value="GH"/>
</dbReference>
<dbReference type="PANTHER" id="PTHR10353">
    <property type="entry name" value="GLYCOSYL HYDROLASE"/>
    <property type="match status" value="1"/>
</dbReference>
<dbReference type="Proteomes" id="UP000187203">
    <property type="component" value="Unassembled WGS sequence"/>
</dbReference>
<dbReference type="AlphaFoldDB" id="A0A1R3KSU1"/>
<dbReference type="Pfam" id="PF00232">
    <property type="entry name" value="Glyco_hydro_1"/>
    <property type="match status" value="1"/>
</dbReference>
<dbReference type="InterPro" id="IPR001360">
    <property type="entry name" value="Glyco_hydro_1"/>
</dbReference>
<dbReference type="STRING" id="93759.A0A1R3KSU1"/>
<keyword evidence="3" id="KW-0732">Signal</keyword>
<dbReference type="EMBL" id="AWUE01012024">
    <property type="protein sequence ID" value="OMP10119.1"/>
    <property type="molecule type" value="Genomic_DNA"/>
</dbReference>
<dbReference type="OrthoDB" id="965386at2759"/>
<dbReference type="GO" id="GO:0005975">
    <property type="term" value="P:carbohydrate metabolic process"/>
    <property type="evidence" value="ECO:0007669"/>
    <property type="project" value="InterPro"/>
</dbReference>